<dbReference type="KEGG" id="phn:PAEH1_04055"/>
<dbReference type="PANTHER" id="PTHR34227">
    <property type="entry name" value="CHAPERONE PROTEIN YCDY"/>
    <property type="match status" value="1"/>
</dbReference>
<dbReference type="Proteomes" id="UP000189369">
    <property type="component" value="Chromosome"/>
</dbReference>
<reference evidence="2 3" key="1">
    <citation type="submission" date="2017-01" db="EMBL/GenBank/DDBJ databases">
        <title>Complete Genome Sequence of Paenalcaligenes hominis, Isolated from a paraplegic Patient with neurogenic bladder.</title>
        <authorList>
            <person name="Mukhopadhyay R."/>
            <person name="Joaquin J."/>
            <person name="Hogue R."/>
            <person name="Kilaru A."/>
            <person name="Jospin G."/>
            <person name="Mars K."/>
            <person name="Eisen J.A."/>
            <person name="Chaturvedi V."/>
        </authorList>
    </citation>
    <scope>NUCLEOTIDE SEQUENCE [LARGE SCALE GENOMIC DNA]</scope>
    <source>
        <strain evidence="2 3">15S00501</strain>
    </source>
</reference>
<accession>A0A1U9JYU9</accession>
<organism evidence="2 3">
    <name type="scientific">Paenalcaligenes hominis</name>
    <dbReference type="NCBI Taxonomy" id="643674"/>
    <lineage>
        <taxon>Bacteria</taxon>
        <taxon>Pseudomonadati</taxon>
        <taxon>Pseudomonadota</taxon>
        <taxon>Betaproteobacteria</taxon>
        <taxon>Burkholderiales</taxon>
        <taxon>Alcaligenaceae</taxon>
        <taxon>Paenalcaligenes</taxon>
    </lineage>
</organism>
<protein>
    <submittedName>
        <fullName evidence="2">Molecular chaperone TorD</fullName>
    </submittedName>
</protein>
<dbReference type="GO" id="GO:0051259">
    <property type="term" value="P:protein complex oligomerization"/>
    <property type="evidence" value="ECO:0007669"/>
    <property type="project" value="InterPro"/>
</dbReference>
<dbReference type="InterPro" id="IPR020945">
    <property type="entry name" value="DMSO/NO3_reduct_chaperone"/>
</dbReference>
<evidence type="ECO:0000313" key="3">
    <source>
        <dbReference type="Proteomes" id="UP000189369"/>
    </source>
</evidence>
<evidence type="ECO:0000256" key="1">
    <source>
        <dbReference type="ARBA" id="ARBA00023186"/>
    </source>
</evidence>
<dbReference type="PANTHER" id="PTHR34227:SF11">
    <property type="entry name" value="CHAPERONE PROTEIN TORD"/>
    <property type="match status" value="1"/>
</dbReference>
<dbReference type="Gene3D" id="1.20.1280.20">
    <property type="entry name" value="HscB, C-terminal domain"/>
    <property type="match status" value="1"/>
</dbReference>
<dbReference type="Pfam" id="PF02613">
    <property type="entry name" value="Nitrate_red_del"/>
    <property type="match status" value="1"/>
</dbReference>
<dbReference type="InterPro" id="IPR036386">
    <property type="entry name" value="HscB_C_sf"/>
</dbReference>
<evidence type="ECO:0000313" key="2">
    <source>
        <dbReference type="EMBL" id="AQS50948.1"/>
    </source>
</evidence>
<gene>
    <name evidence="2" type="ORF">PAEH1_04055</name>
</gene>
<proteinExistence type="predicted"/>
<dbReference type="InterPro" id="IPR050289">
    <property type="entry name" value="TorD/DmsD_chaperones"/>
</dbReference>
<dbReference type="SUPFAM" id="SSF89155">
    <property type="entry name" value="TorD-like"/>
    <property type="match status" value="1"/>
</dbReference>
<keyword evidence="1" id="KW-0143">Chaperone</keyword>
<dbReference type="STRING" id="643674.PAEH1_04055"/>
<sequence>MHQDNALRVELTPTEINELRAQVYTWLGHQFLYELSDEQWAAFLSGQLQPFFDLLSDYQLTEPVQQYQQALQQAADQFQSQVRLIVASDYTHAFLLDAKESALPYASAYEDDNKGMLYGASSQVMQAFLAESGWALAKELNEPADHLSVYLAALAAMAAHTADAALTQAYAQQLDFIDVALLPWLIQFVQRTEQVVLESAVYPALAQLLLAYVQQDRAYLQLVLSEVS</sequence>
<dbReference type="AlphaFoldDB" id="A0A1U9JYU9"/>
<dbReference type="NCBIfam" id="NF003442">
    <property type="entry name" value="PRK04976.1"/>
    <property type="match status" value="1"/>
</dbReference>
<name>A0A1U9JYU9_9BURK</name>
<dbReference type="EMBL" id="CP019697">
    <property type="protein sequence ID" value="AQS50948.1"/>
    <property type="molecule type" value="Genomic_DNA"/>
</dbReference>
<dbReference type="InterPro" id="IPR036411">
    <property type="entry name" value="TorD-like_sf"/>
</dbReference>
<dbReference type="Gene3D" id="1.20.120.1820">
    <property type="match status" value="1"/>
</dbReference>